<keyword evidence="19" id="KW-1185">Reference proteome</keyword>
<dbReference type="PRINTS" id="PR00410">
    <property type="entry name" value="PHEHYDRXLASE"/>
</dbReference>
<dbReference type="PANTHER" id="PTHR43396">
    <property type="entry name" value="FLAVOHEMOPROTEIN"/>
    <property type="match status" value="1"/>
</dbReference>
<comment type="domain">
    <text evidence="15">Consists of two distinct domains; an N-terminal heme-containing oxygen-binding domain and a C-terminal reductase domain with binding sites for FAD and NAD(P)H.</text>
</comment>
<gene>
    <name evidence="18" type="primary">hmpA</name>
    <name evidence="15" type="synonym">hmp</name>
    <name evidence="18" type="ORF">MJG50_01820</name>
</gene>
<feature type="domain" description="FAD-binding FR-type" evidence="17">
    <location>
        <begin position="152"/>
        <end position="263"/>
    </location>
</feature>
<feature type="active site" description="Charge relay system" evidence="15">
    <location>
        <position position="95"/>
    </location>
</feature>
<keyword evidence="7 15" id="KW-0479">Metal-binding</keyword>
<evidence type="ECO:0000256" key="4">
    <source>
        <dbReference type="ARBA" id="ARBA00022617"/>
    </source>
</evidence>
<dbReference type="SUPFAM" id="SSF63380">
    <property type="entry name" value="Riboflavin synthase domain-like"/>
    <property type="match status" value="1"/>
</dbReference>
<dbReference type="PROSITE" id="PS01033">
    <property type="entry name" value="GLOBIN"/>
    <property type="match status" value="1"/>
</dbReference>
<comment type="function">
    <text evidence="15">Is involved in NO detoxification in an aerobic process, termed nitric oxide dioxygenase (NOD) reaction that utilizes O(2) and NAD(P)H to convert NO to nitrate, which protects the bacterium from various noxious nitrogen compounds. Therefore, plays a central role in the inducible response to nitrosative stress.</text>
</comment>
<dbReference type="Gene3D" id="2.40.30.10">
    <property type="entry name" value="Translation factors"/>
    <property type="match status" value="1"/>
</dbReference>
<dbReference type="GO" id="GO:0009636">
    <property type="term" value="P:response to toxic substance"/>
    <property type="evidence" value="ECO:0007669"/>
    <property type="project" value="UniProtKB-KW"/>
</dbReference>
<evidence type="ECO:0000256" key="10">
    <source>
        <dbReference type="ARBA" id="ARBA00023002"/>
    </source>
</evidence>
<dbReference type="InterPro" id="IPR012292">
    <property type="entry name" value="Globin/Proto"/>
</dbReference>
<keyword evidence="10 15" id="KW-0560">Oxidoreductase</keyword>
<feature type="site" description="Influences the redox potential of the prosthetic heme and FAD groups" evidence="15">
    <location>
        <position position="84"/>
    </location>
</feature>
<keyword evidence="8 15" id="KW-0274">FAD</keyword>
<name>A0AAW5E226_9BACI</name>
<dbReference type="CDD" id="cd06184">
    <property type="entry name" value="flavohem_like_fad_nad_binding"/>
    <property type="match status" value="1"/>
</dbReference>
<keyword evidence="4 15" id="KW-0349">Heme</keyword>
<dbReference type="Pfam" id="PF00175">
    <property type="entry name" value="NAD_binding_1"/>
    <property type="match status" value="1"/>
</dbReference>
<feature type="site" description="Involved in heme-bound ligand stabilization and O-O bond activation" evidence="15">
    <location>
        <position position="29"/>
    </location>
</feature>
<dbReference type="GO" id="GO:0005344">
    <property type="term" value="F:oxygen carrier activity"/>
    <property type="evidence" value="ECO:0007669"/>
    <property type="project" value="UniProtKB-UniRule"/>
</dbReference>
<evidence type="ECO:0000256" key="13">
    <source>
        <dbReference type="ARBA" id="ARBA00048649"/>
    </source>
</evidence>
<feature type="site" description="Influences the redox potential of the prosthetic heme and FAD groups" evidence="15">
    <location>
        <position position="394"/>
    </location>
</feature>
<evidence type="ECO:0000256" key="15">
    <source>
        <dbReference type="HAMAP-Rule" id="MF_01252"/>
    </source>
</evidence>
<organism evidence="18 19">
    <name type="scientific">Fredinandcohnia quinoae</name>
    <dbReference type="NCBI Taxonomy" id="2918902"/>
    <lineage>
        <taxon>Bacteria</taxon>
        <taxon>Bacillati</taxon>
        <taxon>Bacillota</taxon>
        <taxon>Bacilli</taxon>
        <taxon>Bacillales</taxon>
        <taxon>Bacillaceae</taxon>
        <taxon>Fredinandcohnia</taxon>
    </lineage>
</organism>
<feature type="domain" description="Globin" evidence="16">
    <location>
        <begin position="1"/>
        <end position="138"/>
    </location>
</feature>
<comment type="catalytic activity">
    <reaction evidence="14 15">
        <text>2 nitric oxide + NADPH + 2 O2 = 2 nitrate + NADP(+) + H(+)</text>
        <dbReference type="Rhea" id="RHEA:19465"/>
        <dbReference type="ChEBI" id="CHEBI:15378"/>
        <dbReference type="ChEBI" id="CHEBI:15379"/>
        <dbReference type="ChEBI" id="CHEBI:16480"/>
        <dbReference type="ChEBI" id="CHEBI:17632"/>
        <dbReference type="ChEBI" id="CHEBI:57783"/>
        <dbReference type="ChEBI" id="CHEBI:58349"/>
        <dbReference type="EC" id="1.14.12.17"/>
    </reaction>
</comment>
<evidence type="ECO:0000256" key="6">
    <source>
        <dbReference type="ARBA" id="ARBA00022630"/>
    </source>
</evidence>
<dbReference type="PROSITE" id="PS51384">
    <property type="entry name" value="FAD_FR"/>
    <property type="match status" value="1"/>
</dbReference>
<dbReference type="GO" id="GO:0008941">
    <property type="term" value="F:nitric oxide dioxygenase NAD(P)H activity"/>
    <property type="evidence" value="ECO:0007669"/>
    <property type="project" value="UniProtKB-UniRule"/>
</dbReference>
<dbReference type="InterPro" id="IPR009050">
    <property type="entry name" value="Globin-like_sf"/>
</dbReference>
<feature type="binding site" evidence="15">
    <location>
        <begin position="395"/>
        <end position="398"/>
    </location>
    <ligand>
        <name>FAD</name>
        <dbReference type="ChEBI" id="CHEBI:57692"/>
    </ligand>
</feature>
<dbReference type="PANTHER" id="PTHR43396:SF3">
    <property type="entry name" value="FLAVOHEMOPROTEIN"/>
    <property type="match status" value="1"/>
</dbReference>
<dbReference type="FunFam" id="1.10.490.10:FF:000003">
    <property type="entry name" value="Flavohemoprotein"/>
    <property type="match status" value="1"/>
</dbReference>
<dbReference type="GO" id="GO:0046872">
    <property type="term" value="F:metal ion binding"/>
    <property type="evidence" value="ECO:0007669"/>
    <property type="project" value="UniProtKB-KW"/>
</dbReference>
<sequence>MLQQETIDIIKSTVPVLEENGEKITKRFYELMFGNHPELLNIFNHANQKQGRQQKALASAIYAAAKHIDQLEAIIPTVVQIGHKHRSLGIKPEHYPIVGKHLLLAIKDVLGEGASDEVILAWEEAYGVIADAFIGIEKNLYIEAESQDGGWKDFRPFTVSKKVKESDVITSFYLKPVDGGKIASFLPGQYISIKVKDGNDSFTHIRQYSLSDAPNGEYYRISVKRERYNSEKPDGRVSNFLHDMIQEGDHIEISAPAGEFVYVPDENPIVFISGGVGITPMMSMLKKAVQSDVSDITFIHATMNGNVHSFHKEVTDVVNENTNVNYYIAYEQPTNEDIQQKQFSVDGRLTIKTLEQWIPSKDSIIYTCGPVPFMQAVYKMLRELGIETDQIHYEFFGPALELN</sequence>
<reference evidence="18" key="1">
    <citation type="submission" date="2022-02" db="EMBL/GenBank/DDBJ databases">
        <title>Fredinandcohnia quinoae sp. nov. isolated from Chenopodium quinoa seeds.</title>
        <authorList>
            <person name="Saati-Santamaria Z."/>
            <person name="Flores-Felix J.D."/>
            <person name="Igual J.M."/>
            <person name="Velazquez E."/>
            <person name="Garcia-Fraile P."/>
            <person name="Martinez-Molina E."/>
        </authorList>
    </citation>
    <scope>NUCLEOTIDE SEQUENCE</scope>
    <source>
        <strain evidence="18">SECRCQ15</strain>
    </source>
</reference>
<accession>A0AAW5E226</accession>
<dbReference type="CDD" id="cd14777">
    <property type="entry name" value="Yhb1-globin-like"/>
    <property type="match status" value="1"/>
</dbReference>
<evidence type="ECO:0000256" key="12">
    <source>
        <dbReference type="ARBA" id="ARBA00023027"/>
    </source>
</evidence>
<dbReference type="FunFam" id="3.40.50.80:FF:000010">
    <property type="entry name" value="Flavohemoprotein"/>
    <property type="match status" value="1"/>
</dbReference>
<evidence type="ECO:0000256" key="7">
    <source>
        <dbReference type="ARBA" id="ARBA00022723"/>
    </source>
</evidence>
<dbReference type="GO" id="GO:0019825">
    <property type="term" value="F:oxygen binding"/>
    <property type="evidence" value="ECO:0007669"/>
    <property type="project" value="InterPro"/>
</dbReference>
<dbReference type="EMBL" id="JAKTTI010000001">
    <property type="protein sequence ID" value="MCH1624051.1"/>
    <property type="molecule type" value="Genomic_DNA"/>
</dbReference>
<keyword evidence="15" id="KW-0216">Detoxification</keyword>
<keyword evidence="3 15" id="KW-0813">Transport</keyword>
<keyword evidence="5 15" id="KW-0561">Oxygen transport</keyword>
<dbReference type="Pfam" id="PF00970">
    <property type="entry name" value="FAD_binding_6"/>
    <property type="match status" value="1"/>
</dbReference>
<comment type="caution">
    <text evidence="18">The sequence shown here is derived from an EMBL/GenBank/DDBJ whole genome shotgun (WGS) entry which is preliminary data.</text>
</comment>
<dbReference type="InterPro" id="IPR000971">
    <property type="entry name" value="Globin"/>
</dbReference>
<evidence type="ECO:0000256" key="5">
    <source>
        <dbReference type="ARBA" id="ARBA00022621"/>
    </source>
</evidence>
<keyword evidence="12 15" id="KW-0520">NAD</keyword>
<dbReference type="InterPro" id="IPR001433">
    <property type="entry name" value="OxRdtase_FAD/NAD-bd"/>
</dbReference>
<dbReference type="GO" id="GO:0071949">
    <property type="term" value="F:FAD binding"/>
    <property type="evidence" value="ECO:0007669"/>
    <property type="project" value="InterPro"/>
</dbReference>
<dbReference type="GO" id="GO:0020037">
    <property type="term" value="F:heme binding"/>
    <property type="evidence" value="ECO:0007669"/>
    <property type="project" value="InterPro"/>
</dbReference>
<evidence type="ECO:0000259" key="17">
    <source>
        <dbReference type="PROSITE" id="PS51384"/>
    </source>
</evidence>
<dbReference type="GO" id="GO:0046210">
    <property type="term" value="P:nitric oxide catabolic process"/>
    <property type="evidence" value="ECO:0007669"/>
    <property type="project" value="TreeGrafter"/>
</dbReference>
<dbReference type="Pfam" id="PF00042">
    <property type="entry name" value="Globin"/>
    <property type="match status" value="1"/>
</dbReference>
<dbReference type="SUPFAM" id="SSF46458">
    <property type="entry name" value="Globin-like"/>
    <property type="match status" value="1"/>
</dbReference>
<feature type="binding site" evidence="15">
    <location>
        <begin position="206"/>
        <end position="209"/>
    </location>
    <ligand>
        <name>FAD</name>
        <dbReference type="ChEBI" id="CHEBI:57692"/>
    </ligand>
</feature>
<evidence type="ECO:0000259" key="16">
    <source>
        <dbReference type="PROSITE" id="PS01033"/>
    </source>
</evidence>
<dbReference type="NCBIfam" id="NF009805">
    <property type="entry name" value="PRK13289.1"/>
    <property type="match status" value="1"/>
</dbReference>
<dbReference type="InterPro" id="IPR017938">
    <property type="entry name" value="Riboflavin_synthase-like_b-brl"/>
</dbReference>
<evidence type="ECO:0000313" key="19">
    <source>
        <dbReference type="Proteomes" id="UP001431131"/>
    </source>
</evidence>
<comment type="cofactor">
    <cofactor evidence="15">
        <name>heme b</name>
        <dbReference type="ChEBI" id="CHEBI:60344"/>
    </cofactor>
    <text evidence="15">Binds 1 heme b (iron(II)-protoporphyrin IX) group per subunit.</text>
</comment>
<keyword evidence="11 15" id="KW-0408">Iron</keyword>
<dbReference type="Proteomes" id="UP001431131">
    <property type="component" value="Unassembled WGS sequence"/>
</dbReference>
<evidence type="ECO:0000256" key="3">
    <source>
        <dbReference type="ARBA" id="ARBA00022448"/>
    </source>
</evidence>
<dbReference type="FunFam" id="2.40.30.10:FF:000034">
    <property type="entry name" value="Flavohemoprotein"/>
    <property type="match status" value="1"/>
</dbReference>
<proteinExistence type="inferred from homology"/>
<evidence type="ECO:0000256" key="14">
    <source>
        <dbReference type="ARBA" id="ARBA00049433"/>
    </source>
</evidence>
<dbReference type="AlphaFoldDB" id="A0AAW5E226"/>
<feature type="binding site" evidence="15">
    <location>
        <position position="190"/>
    </location>
    <ligand>
        <name>FAD</name>
        <dbReference type="ChEBI" id="CHEBI:57692"/>
    </ligand>
</feature>
<dbReference type="HAMAP" id="MF_01252">
    <property type="entry name" value="Hmp"/>
    <property type="match status" value="1"/>
</dbReference>
<evidence type="ECO:0000256" key="8">
    <source>
        <dbReference type="ARBA" id="ARBA00022827"/>
    </source>
</evidence>
<keyword evidence="6 15" id="KW-0285">Flavoprotein</keyword>
<dbReference type="InterPro" id="IPR039261">
    <property type="entry name" value="FNR_nucleotide-bd"/>
</dbReference>
<evidence type="ECO:0000256" key="2">
    <source>
        <dbReference type="ARBA" id="ARBA00008414"/>
    </source>
</evidence>
<dbReference type="InterPro" id="IPR023950">
    <property type="entry name" value="Hmp"/>
</dbReference>
<evidence type="ECO:0000313" key="18">
    <source>
        <dbReference type="EMBL" id="MCH1624051.1"/>
    </source>
</evidence>
<comment type="similarity">
    <text evidence="1 15">In the C-terminal section; belongs to the flavoprotein pyridine nucleotide cytochrome reductase family.</text>
</comment>
<comment type="similarity">
    <text evidence="2 15">Belongs to the globin family. Two-domain flavohemoproteins subfamily.</text>
</comment>
<comment type="cofactor">
    <cofactor evidence="15">
        <name>FAD</name>
        <dbReference type="ChEBI" id="CHEBI:57692"/>
    </cofactor>
    <text evidence="15">Binds 1 FAD per subunit.</text>
</comment>
<protein>
    <recommendedName>
        <fullName evidence="15">Flavohemoprotein</fullName>
    </recommendedName>
    <alternativeName>
        <fullName evidence="15">Flavohemoglobin</fullName>
    </alternativeName>
    <alternativeName>
        <fullName evidence="15">Hemoglobin-like protein</fullName>
    </alternativeName>
    <alternativeName>
        <fullName evidence="15">Nitric oxide dioxygenase</fullName>
        <shortName evidence="15">NO oxygenase</shortName>
        <shortName evidence="15">NOD</shortName>
        <ecNumber evidence="15">1.14.12.17</ecNumber>
    </alternativeName>
</protein>
<dbReference type="Gene3D" id="1.10.490.10">
    <property type="entry name" value="Globins"/>
    <property type="match status" value="1"/>
</dbReference>
<keyword evidence="9 15" id="KW-0521">NADP</keyword>
<dbReference type="InterPro" id="IPR008333">
    <property type="entry name" value="Cbr1-like_FAD-bd_dom"/>
</dbReference>
<feature type="binding site" description="proximal binding residue" evidence="15">
    <location>
        <position position="85"/>
    </location>
    <ligand>
        <name>heme b</name>
        <dbReference type="ChEBI" id="CHEBI:60344"/>
    </ligand>
    <ligandPart>
        <name>Fe</name>
        <dbReference type="ChEBI" id="CHEBI:18248"/>
    </ligandPart>
</feature>
<evidence type="ECO:0000256" key="1">
    <source>
        <dbReference type="ARBA" id="ARBA00006401"/>
    </source>
</evidence>
<dbReference type="RefSeq" id="WP_240252296.1">
    <property type="nucleotide sequence ID" value="NZ_JAKTTI010000001.1"/>
</dbReference>
<evidence type="ECO:0000256" key="9">
    <source>
        <dbReference type="ARBA" id="ARBA00022857"/>
    </source>
</evidence>
<dbReference type="SUPFAM" id="SSF52343">
    <property type="entry name" value="Ferredoxin reductase-like, C-terminal NADP-linked domain"/>
    <property type="match status" value="1"/>
</dbReference>
<dbReference type="EC" id="1.14.12.17" evidence="15"/>
<feature type="active site" description="Charge relay system" evidence="15">
    <location>
        <position position="137"/>
    </location>
</feature>
<dbReference type="Gene3D" id="3.40.50.80">
    <property type="entry name" value="Nucleotide-binding domain of ferredoxin-NADP reductase (FNR) module"/>
    <property type="match status" value="1"/>
</dbReference>
<feature type="region of interest" description="Reductase" evidence="15">
    <location>
        <begin position="149"/>
        <end position="403"/>
    </location>
</feature>
<dbReference type="GO" id="GO:0071500">
    <property type="term" value="P:cellular response to nitrosative stress"/>
    <property type="evidence" value="ECO:0007669"/>
    <property type="project" value="TreeGrafter"/>
</dbReference>
<feature type="binding site" evidence="15">
    <location>
        <begin position="275"/>
        <end position="280"/>
    </location>
    <ligand>
        <name>NADP(+)</name>
        <dbReference type="ChEBI" id="CHEBI:58349"/>
    </ligand>
</feature>
<dbReference type="InterPro" id="IPR017927">
    <property type="entry name" value="FAD-bd_FR_type"/>
</dbReference>
<evidence type="ECO:0000256" key="11">
    <source>
        <dbReference type="ARBA" id="ARBA00023004"/>
    </source>
</evidence>
<comment type="catalytic activity">
    <reaction evidence="13 15">
        <text>2 nitric oxide + NADH + 2 O2 = 2 nitrate + NAD(+) + H(+)</text>
        <dbReference type="Rhea" id="RHEA:19469"/>
        <dbReference type="ChEBI" id="CHEBI:15378"/>
        <dbReference type="ChEBI" id="CHEBI:15379"/>
        <dbReference type="ChEBI" id="CHEBI:16480"/>
        <dbReference type="ChEBI" id="CHEBI:17632"/>
        <dbReference type="ChEBI" id="CHEBI:57540"/>
        <dbReference type="ChEBI" id="CHEBI:57945"/>
        <dbReference type="EC" id="1.14.12.17"/>
    </reaction>
</comment>